<reference evidence="2" key="1">
    <citation type="journal article" date="2021" name="Proc. Natl. Acad. Sci. U.S.A.">
        <title>A Catalog of Tens of Thousands of Viruses from Human Metagenomes Reveals Hidden Associations with Chronic Diseases.</title>
        <authorList>
            <person name="Tisza M.J."/>
            <person name="Buck C.B."/>
        </authorList>
    </citation>
    <scope>NUCLEOTIDE SEQUENCE</scope>
    <source>
        <strain evidence="2">CtcK97</strain>
    </source>
</reference>
<feature type="region of interest" description="Disordered" evidence="1">
    <location>
        <begin position="49"/>
        <end position="194"/>
    </location>
</feature>
<sequence>MSEETLSHYGVLGMKWGVRKKTESSGGVGLRSVEEKKKIGEAVNAEAFRKERAKAEKAAEKERKKHESELKKAAKAAAAAAKKAASAAKKGAKAASQKHAANKAARAEKAAERARKKLENQKLKEARKAEADRKKKQKEAERAEKKRIADEKKAAKEAEKKQKELEKQKIPKGGIPADLRKEAPRHLSSTDLIEQNKRLNLEKQNYELKQKLKEYESQNRSVLSKTADLFVDEARKNLTKYAAKTATDMLTAALDAKLKGTEYEGIASMAKNSLNLNAIIENAASSKDKKKDKKKKDNS</sequence>
<accession>A0A8S5UAZ9</accession>
<name>A0A8S5UAZ9_9CAUD</name>
<feature type="compositionally biased region" description="Basic and acidic residues" evidence="1">
    <location>
        <begin position="105"/>
        <end position="169"/>
    </location>
</feature>
<dbReference type="InterPro" id="IPR055635">
    <property type="entry name" value="DUF7211"/>
</dbReference>
<organism evidence="2">
    <name type="scientific">Siphoviridae sp. ctcK97</name>
    <dbReference type="NCBI Taxonomy" id="2825571"/>
    <lineage>
        <taxon>Viruses</taxon>
        <taxon>Duplodnaviria</taxon>
        <taxon>Heunggongvirae</taxon>
        <taxon>Uroviricota</taxon>
        <taxon>Caudoviricetes</taxon>
    </lineage>
</organism>
<evidence type="ECO:0000313" key="2">
    <source>
        <dbReference type="EMBL" id="DAF91603.1"/>
    </source>
</evidence>
<dbReference type="EMBL" id="BK016058">
    <property type="protein sequence ID" value="DAF91603.1"/>
    <property type="molecule type" value="Genomic_DNA"/>
</dbReference>
<proteinExistence type="predicted"/>
<feature type="compositionally biased region" description="Basic and acidic residues" evidence="1">
    <location>
        <begin position="49"/>
        <end position="72"/>
    </location>
</feature>
<dbReference type="Pfam" id="PF23847">
    <property type="entry name" value="DUF7211"/>
    <property type="match status" value="1"/>
</dbReference>
<feature type="compositionally biased region" description="Low complexity" evidence="1">
    <location>
        <begin position="75"/>
        <end position="104"/>
    </location>
</feature>
<protein>
    <submittedName>
        <fullName evidence="2">Actin related protein 1</fullName>
    </submittedName>
</protein>
<evidence type="ECO:0000256" key="1">
    <source>
        <dbReference type="SAM" id="MobiDB-lite"/>
    </source>
</evidence>